<sequence length="476" mass="52716">MFTREPAVAGKFYPYNLRELKIDIRKFLDNADDLAIKGKIRGLICPHAGYSFSGQTAAHAYRQIEEKTYKTVVVIGPSHHAYFNGVSIQPEGYFRTPLGSVEIDKEFIEHLYKKLDFAGYVEEADTVEHSVEVEIPFLQYVLGEFKLVPIVMGNQSMNIVSELASALASLSDDDVLLVASSDLYHGNDYTECKRKVNTAVELIGDFDAEGFHRAATEGGNLACGYGPITTVMLACKGVEANHIVMTGVTNSSDVTGTSAPGRYVVGYSSFVIYKAIEGGKETQKGSAEVKTKKQEGRSVLTKEERETLLAIARRSIENAAKGQSLPRAKTEFPVLKEMKGAFVTIEKNGRLRGCIGYIYPIKPLCETINEMARQAAIADPRFPPLKENELDDIKIEISVLSPLKRIKDIEEIEVGKHGLYIVKGHFSGLLLPQVATNYGWDIETFLEEVSMKAGLPPYAWKNAELYIFEAEVFGEE</sequence>
<dbReference type="PANTHER" id="PTHR11060:SF0">
    <property type="entry name" value="PROTEIN MEMO1"/>
    <property type="match status" value="1"/>
</dbReference>
<comment type="similarity">
    <text evidence="1 2">Belongs to the MEMO1 family.</text>
</comment>
<dbReference type="Pfam" id="PF01875">
    <property type="entry name" value="Memo"/>
    <property type="match status" value="1"/>
</dbReference>
<dbReference type="AlphaFoldDB" id="A0A235BYB8"/>
<evidence type="ECO:0000256" key="1">
    <source>
        <dbReference type="ARBA" id="ARBA00006315"/>
    </source>
</evidence>
<dbReference type="InterPro" id="IPR002737">
    <property type="entry name" value="MEMO1_fam"/>
</dbReference>
<reference evidence="4 5" key="1">
    <citation type="submission" date="2017-07" db="EMBL/GenBank/DDBJ databases">
        <title>Recovery of genomes from metagenomes via a dereplication, aggregation, and scoring strategy.</title>
        <authorList>
            <person name="Sieber C.M."/>
            <person name="Probst A.J."/>
            <person name="Sharrar A."/>
            <person name="Thomas B.C."/>
            <person name="Hess M."/>
            <person name="Tringe S.G."/>
            <person name="Banfield J.F."/>
        </authorList>
    </citation>
    <scope>NUCLEOTIDE SEQUENCE [LARGE SCALE GENOMIC DNA]</scope>
    <source>
        <strain evidence="4">JGI_Cruoil_03_44_89</strain>
    </source>
</reference>
<dbReference type="EMBL" id="NOZQ01000028">
    <property type="protein sequence ID" value="OYD17214.1"/>
    <property type="molecule type" value="Genomic_DNA"/>
</dbReference>
<dbReference type="InterPro" id="IPR027485">
    <property type="entry name" value="AMMECR1_N"/>
</dbReference>
<evidence type="ECO:0000259" key="3">
    <source>
        <dbReference type="PROSITE" id="PS51112"/>
    </source>
</evidence>
<feature type="domain" description="AMMECR1" evidence="3">
    <location>
        <begin position="303"/>
        <end position="476"/>
    </location>
</feature>
<dbReference type="InterPro" id="IPR036071">
    <property type="entry name" value="AMMECR1_dom_sf"/>
</dbReference>
<dbReference type="PROSITE" id="PS51112">
    <property type="entry name" value="AMMECR1"/>
    <property type="match status" value="1"/>
</dbReference>
<dbReference type="SUPFAM" id="SSF143447">
    <property type="entry name" value="AMMECR1-like"/>
    <property type="match status" value="1"/>
</dbReference>
<dbReference type="HAMAP" id="MF_00645">
    <property type="entry name" value="AMMECR1"/>
    <property type="match status" value="1"/>
</dbReference>
<dbReference type="Gene3D" id="3.30.1490.150">
    <property type="entry name" value="Hypothetical protein ph0010, domain 2"/>
    <property type="match status" value="1"/>
</dbReference>
<evidence type="ECO:0000256" key="2">
    <source>
        <dbReference type="HAMAP-Rule" id="MF_00055"/>
    </source>
</evidence>
<dbReference type="NCBIfam" id="TIGR04335">
    <property type="entry name" value="AmmeMemoSam_A"/>
    <property type="match status" value="1"/>
</dbReference>
<dbReference type="NCBIfam" id="TIGR00296">
    <property type="entry name" value="TIGR00296 family protein"/>
    <property type="match status" value="1"/>
</dbReference>
<name>A0A235BYB8_UNCW3</name>
<dbReference type="InterPro" id="IPR023473">
    <property type="entry name" value="AMMECR1"/>
</dbReference>
<dbReference type="SUPFAM" id="SSF53213">
    <property type="entry name" value="LigB-like"/>
    <property type="match status" value="1"/>
</dbReference>
<dbReference type="Gene3D" id="3.40.830.10">
    <property type="entry name" value="LigB-like"/>
    <property type="match status" value="1"/>
</dbReference>
<proteinExistence type="inferred from homology"/>
<dbReference type="InterPro" id="IPR023472">
    <property type="entry name" value="Uncharacterised_MJ0810"/>
</dbReference>
<dbReference type="NCBIfam" id="TIGR04336">
    <property type="entry name" value="AmmeMemoSam_B"/>
    <property type="match status" value="1"/>
</dbReference>
<dbReference type="Proteomes" id="UP000215215">
    <property type="component" value="Unassembled WGS sequence"/>
</dbReference>
<accession>A0A235BYB8</accession>
<organism evidence="4 5">
    <name type="scientific">candidate division WOR-3 bacterium JGI_Cruoil_03_44_89</name>
    <dbReference type="NCBI Taxonomy" id="1973748"/>
    <lineage>
        <taxon>Bacteria</taxon>
        <taxon>Bacteria division WOR-3</taxon>
    </lineage>
</organism>
<evidence type="ECO:0000313" key="5">
    <source>
        <dbReference type="Proteomes" id="UP000215215"/>
    </source>
</evidence>
<dbReference type="CDD" id="cd07361">
    <property type="entry name" value="MEMO_like"/>
    <property type="match status" value="1"/>
</dbReference>
<protein>
    <recommendedName>
        <fullName evidence="2">MEMO1 family protein CH333_01595</fullName>
    </recommendedName>
</protein>
<dbReference type="Gene3D" id="3.30.700.20">
    <property type="entry name" value="Hypothetical protein ph0010, domain 1"/>
    <property type="match status" value="1"/>
</dbReference>
<dbReference type="HAMAP" id="MF_00055">
    <property type="entry name" value="MEMO1"/>
    <property type="match status" value="1"/>
</dbReference>
<gene>
    <name evidence="4" type="ORF">CH333_01595</name>
</gene>
<dbReference type="PANTHER" id="PTHR11060">
    <property type="entry name" value="PROTEIN MEMO1"/>
    <property type="match status" value="1"/>
</dbReference>
<comment type="caution">
    <text evidence="4">The sequence shown here is derived from an EMBL/GenBank/DDBJ whole genome shotgun (WGS) entry which is preliminary data.</text>
</comment>
<evidence type="ECO:0000313" key="4">
    <source>
        <dbReference type="EMBL" id="OYD17214.1"/>
    </source>
</evidence>
<dbReference type="InterPro" id="IPR002733">
    <property type="entry name" value="AMMECR1_domain"/>
</dbReference>
<dbReference type="InterPro" id="IPR027623">
    <property type="entry name" value="AmmeMemoSam_A"/>
</dbReference>
<dbReference type="Pfam" id="PF01871">
    <property type="entry name" value="AMMECR1"/>
    <property type="match status" value="1"/>
</dbReference>